<dbReference type="HAMAP" id="MF_00839">
    <property type="entry name" value="HPF"/>
    <property type="match status" value="1"/>
</dbReference>
<keyword evidence="2" id="KW-0963">Cytoplasm</keyword>
<dbReference type="CDD" id="cd00552">
    <property type="entry name" value="RaiA"/>
    <property type="match status" value="1"/>
</dbReference>
<evidence type="ECO:0000313" key="5">
    <source>
        <dbReference type="Proteomes" id="UP000644115"/>
    </source>
</evidence>
<dbReference type="EMBL" id="JACRWC010000077">
    <property type="protein sequence ID" value="MBC5999593.1"/>
    <property type="molecule type" value="Genomic_DNA"/>
</dbReference>
<dbReference type="RefSeq" id="WP_249287014.1">
    <property type="nucleotide sequence ID" value="NZ_JACRWC010000077.1"/>
</dbReference>
<name>A0A923NB78_9FIRM</name>
<dbReference type="InterPro" id="IPR034694">
    <property type="entry name" value="HPF_long/plastid"/>
</dbReference>
<dbReference type="SUPFAM" id="SSF69754">
    <property type="entry name" value="Ribosome binding protein Y (YfiA homologue)"/>
    <property type="match status" value="1"/>
</dbReference>
<organism evidence="4 5">
    <name type="scientific">Lentihominibacter faecis</name>
    <dbReference type="NCBI Taxonomy" id="2764712"/>
    <lineage>
        <taxon>Bacteria</taxon>
        <taxon>Bacillati</taxon>
        <taxon>Bacillota</taxon>
        <taxon>Clostridia</taxon>
        <taxon>Peptostreptococcales</taxon>
        <taxon>Anaerovoracaceae</taxon>
        <taxon>Lentihominibacter</taxon>
    </lineage>
</organism>
<dbReference type="NCBIfam" id="TIGR00741">
    <property type="entry name" value="yfiA"/>
    <property type="match status" value="1"/>
</dbReference>
<evidence type="ECO:0000259" key="3">
    <source>
        <dbReference type="Pfam" id="PF16321"/>
    </source>
</evidence>
<dbReference type="InterPro" id="IPR050574">
    <property type="entry name" value="HPF/YfiA_ribosome-assoc"/>
</dbReference>
<keyword evidence="5" id="KW-1185">Reference proteome</keyword>
<comment type="similarity">
    <text evidence="2">Belongs to the HPF/YfiA ribosome-associated protein family. Long HPF subfamily.</text>
</comment>
<evidence type="ECO:0000313" key="4">
    <source>
        <dbReference type="EMBL" id="MBC5999593.1"/>
    </source>
</evidence>
<dbReference type="Gene3D" id="3.30.505.50">
    <property type="entry name" value="Sigma 54 modulation/S30EA ribosomal protein, C-terminal domain"/>
    <property type="match status" value="1"/>
</dbReference>
<comment type="caution">
    <text evidence="4">The sequence shown here is derived from an EMBL/GenBank/DDBJ whole genome shotgun (WGS) entry which is preliminary data.</text>
</comment>
<dbReference type="InterPro" id="IPR032528">
    <property type="entry name" value="Ribosom_S30AE_C"/>
</dbReference>
<reference evidence="4" key="1">
    <citation type="submission" date="2020-08" db="EMBL/GenBank/DDBJ databases">
        <authorList>
            <person name="Liu C."/>
            <person name="Sun Q."/>
        </authorList>
    </citation>
    <scope>NUCLEOTIDE SEQUENCE</scope>
    <source>
        <strain evidence="4">BX16</strain>
    </source>
</reference>
<dbReference type="PANTHER" id="PTHR33231:SF1">
    <property type="entry name" value="30S RIBOSOMAL PROTEIN"/>
    <property type="match status" value="1"/>
</dbReference>
<dbReference type="AlphaFoldDB" id="A0A923NB78"/>
<sequence>MKTIITGKNYTPSDKLKETIEKKFEKLDKYFSNEITGNIMVIKEKAGYKVEATINAKGTIFRAEMRADDPYDAVDRVIEKLSSQMSRFKSKLQKKYKGQPDLMFADLPEYEEEEPEVIQVVKRKKFELEPMTVDEAIVQMELLAHTFYIFLNMETDSVNVVYRRNDRDYGLLETSY</sequence>
<protein>
    <recommendedName>
        <fullName evidence="2">Ribosome hibernation promoting factor</fullName>
        <shortName evidence="2">HPF</shortName>
    </recommendedName>
</protein>
<accession>A0A923NB78</accession>
<dbReference type="InterPro" id="IPR036567">
    <property type="entry name" value="RHF-like"/>
</dbReference>
<dbReference type="Pfam" id="PF02482">
    <property type="entry name" value="Ribosomal_S30AE"/>
    <property type="match status" value="1"/>
</dbReference>
<dbReference type="GO" id="GO:0043024">
    <property type="term" value="F:ribosomal small subunit binding"/>
    <property type="evidence" value="ECO:0007669"/>
    <property type="project" value="TreeGrafter"/>
</dbReference>
<comment type="subcellular location">
    <subcellularLocation>
        <location evidence="2">Cytoplasm</location>
    </subcellularLocation>
</comment>
<dbReference type="PANTHER" id="PTHR33231">
    <property type="entry name" value="30S RIBOSOMAL PROTEIN"/>
    <property type="match status" value="1"/>
</dbReference>
<dbReference type="Proteomes" id="UP000644115">
    <property type="component" value="Unassembled WGS sequence"/>
</dbReference>
<comment type="function">
    <text evidence="2">Required for dimerization of active 70S ribosomes into 100S ribosomes in stationary phase; 100S ribosomes are translationally inactive and sometimes present during exponential growth.</text>
</comment>
<comment type="subunit">
    <text evidence="2">Interacts with 100S ribosomes.</text>
</comment>
<dbReference type="GO" id="GO:0022627">
    <property type="term" value="C:cytosolic small ribosomal subunit"/>
    <property type="evidence" value="ECO:0007669"/>
    <property type="project" value="TreeGrafter"/>
</dbReference>
<feature type="domain" description="Sigma 54 modulation/S30EA ribosomal protein C-terminal" evidence="3">
    <location>
        <begin position="119"/>
        <end position="171"/>
    </location>
</feature>
<proteinExistence type="inferred from homology"/>
<dbReference type="InterPro" id="IPR038416">
    <property type="entry name" value="Ribosom_S30AE_C_sf"/>
</dbReference>
<keyword evidence="1 2" id="KW-0810">Translation regulation</keyword>
<dbReference type="InterPro" id="IPR003489">
    <property type="entry name" value="RHF/RaiA"/>
</dbReference>
<dbReference type="Gene3D" id="3.30.160.100">
    <property type="entry name" value="Ribosome hibernation promotion factor-like"/>
    <property type="match status" value="1"/>
</dbReference>
<evidence type="ECO:0000256" key="2">
    <source>
        <dbReference type="HAMAP-Rule" id="MF_00839"/>
    </source>
</evidence>
<dbReference type="Pfam" id="PF16321">
    <property type="entry name" value="Ribosom_S30AE_C"/>
    <property type="match status" value="1"/>
</dbReference>
<dbReference type="GO" id="GO:0045900">
    <property type="term" value="P:negative regulation of translational elongation"/>
    <property type="evidence" value="ECO:0007669"/>
    <property type="project" value="TreeGrafter"/>
</dbReference>
<evidence type="ECO:0000256" key="1">
    <source>
        <dbReference type="ARBA" id="ARBA00022845"/>
    </source>
</evidence>
<gene>
    <name evidence="4" type="primary">raiA</name>
    <name evidence="2" type="synonym">hpf</name>
    <name evidence="4" type="ORF">H8876_06235</name>
</gene>